<dbReference type="Proteomes" id="UP000192247">
    <property type="component" value="Unassembled WGS sequence"/>
</dbReference>
<keyword evidence="2" id="KW-1185">Reference proteome</keyword>
<name>A0A1V9XHU5_9ACAR</name>
<evidence type="ECO:0000313" key="2">
    <source>
        <dbReference type="Proteomes" id="UP000192247"/>
    </source>
</evidence>
<evidence type="ECO:0000313" key="1">
    <source>
        <dbReference type="EMBL" id="OQR72963.1"/>
    </source>
</evidence>
<comment type="caution">
    <text evidence="1">The sequence shown here is derived from an EMBL/GenBank/DDBJ whole genome shotgun (WGS) entry which is preliminary data.</text>
</comment>
<sequence>MFFWRPSTNEAEEIALIEFALDHHYGETYALPMPGEFIERLGTKLAITGRIISTIGDALTGFGRWLQSKRSGTYAQGAARFVLLKAAGELGRSPTFHDVERLASRVIAAVMAEVAHAKIADDQLEGHLKERLDEVSIRLVKASKTFGPEDVDQTIQNEVAARILEKLDIEP</sequence>
<proteinExistence type="predicted"/>
<gene>
    <name evidence="1" type="ORF">BIW11_10044</name>
</gene>
<dbReference type="InParanoid" id="A0A1V9XHU5"/>
<organism evidence="1 2">
    <name type="scientific">Tropilaelaps mercedesae</name>
    <dbReference type="NCBI Taxonomy" id="418985"/>
    <lineage>
        <taxon>Eukaryota</taxon>
        <taxon>Metazoa</taxon>
        <taxon>Ecdysozoa</taxon>
        <taxon>Arthropoda</taxon>
        <taxon>Chelicerata</taxon>
        <taxon>Arachnida</taxon>
        <taxon>Acari</taxon>
        <taxon>Parasitiformes</taxon>
        <taxon>Mesostigmata</taxon>
        <taxon>Gamasina</taxon>
        <taxon>Dermanyssoidea</taxon>
        <taxon>Laelapidae</taxon>
        <taxon>Tropilaelaps</taxon>
    </lineage>
</organism>
<dbReference type="OrthoDB" id="10583205at2759"/>
<accession>A0A1V9XHU5</accession>
<reference evidence="1 2" key="1">
    <citation type="journal article" date="2017" name="Gigascience">
        <title>Draft genome of the honey bee ectoparasitic mite, Tropilaelaps mercedesae, is shaped by the parasitic life history.</title>
        <authorList>
            <person name="Dong X."/>
            <person name="Armstrong S.D."/>
            <person name="Xia D."/>
            <person name="Makepeace B.L."/>
            <person name="Darby A.C."/>
            <person name="Kadowaki T."/>
        </authorList>
    </citation>
    <scope>NUCLEOTIDE SEQUENCE [LARGE SCALE GENOMIC DNA]</scope>
    <source>
        <strain evidence="1">Wuxi-XJTLU</strain>
    </source>
</reference>
<dbReference type="EMBL" id="MNPL01010728">
    <property type="protein sequence ID" value="OQR72963.1"/>
    <property type="molecule type" value="Genomic_DNA"/>
</dbReference>
<protein>
    <submittedName>
        <fullName evidence="1">Uncharacterized protein</fullName>
    </submittedName>
</protein>
<dbReference type="AlphaFoldDB" id="A0A1V9XHU5"/>